<reference evidence="1" key="1">
    <citation type="submission" date="2021-06" db="EMBL/GenBank/DDBJ databases">
        <authorList>
            <person name="Kallberg Y."/>
            <person name="Tangrot J."/>
            <person name="Rosling A."/>
        </authorList>
    </citation>
    <scope>NUCLEOTIDE SEQUENCE</scope>
    <source>
        <strain evidence="1">MA453B</strain>
    </source>
</reference>
<organism evidence="1 2">
    <name type="scientific">Dentiscutata erythropus</name>
    <dbReference type="NCBI Taxonomy" id="1348616"/>
    <lineage>
        <taxon>Eukaryota</taxon>
        <taxon>Fungi</taxon>
        <taxon>Fungi incertae sedis</taxon>
        <taxon>Mucoromycota</taxon>
        <taxon>Glomeromycotina</taxon>
        <taxon>Glomeromycetes</taxon>
        <taxon>Diversisporales</taxon>
        <taxon>Gigasporaceae</taxon>
        <taxon>Dentiscutata</taxon>
    </lineage>
</organism>
<protein>
    <submittedName>
        <fullName evidence="1">19024_t:CDS:1</fullName>
    </submittedName>
</protein>
<sequence>MKTPPLTIKSIRKLRNEEHKMVDYEQNSPYEVEVEEEIVYENGVSHLIWFFANADYESIKPAMWIPDAPIIYYFLSNLGKKVEIPLLNKCFINERTTYSIKGTKSLLQIINEGKSNPDLVNKAQKIANE</sequence>
<proteinExistence type="predicted"/>
<gene>
    <name evidence="1" type="ORF">DERYTH_LOCUS4336</name>
</gene>
<comment type="caution">
    <text evidence="1">The sequence shown here is derived from an EMBL/GenBank/DDBJ whole genome shotgun (WGS) entry which is preliminary data.</text>
</comment>
<name>A0A9N9AFP9_9GLOM</name>
<dbReference type="Proteomes" id="UP000789405">
    <property type="component" value="Unassembled WGS sequence"/>
</dbReference>
<dbReference type="OrthoDB" id="2384979at2759"/>
<evidence type="ECO:0000313" key="1">
    <source>
        <dbReference type="EMBL" id="CAG8530860.1"/>
    </source>
</evidence>
<accession>A0A9N9AFP9</accession>
<evidence type="ECO:0000313" key="2">
    <source>
        <dbReference type="Proteomes" id="UP000789405"/>
    </source>
</evidence>
<dbReference type="EMBL" id="CAJVPY010001648">
    <property type="protein sequence ID" value="CAG8530860.1"/>
    <property type="molecule type" value="Genomic_DNA"/>
</dbReference>
<keyword evidence="2" id="KW-1185">Reference proteome</keyword>
<dbReference type="AlphaFoldDB" id="A0A9N9AFP9"/>